<evidence type="ECO:0000313" key="4">
    <source>
        <dbReference type="Proteomes" id="UP000015241"/>
    </source>
</evidence>
<dbReference type="AlphaFoldDB" id="S8DMY0"/>
<sequence>MPRSCSPLGSVNRKPLVAPRPLNAAGPSILARSVSLHERLVANSDTQSKIRKHQESRAGHGHARADERSPDSDAFESEEVDLADLRRIVEKMQQREAHFVERNGRKLHRHPASAVPYPRSYDREVVDHDVWCTIWAHQVSGNLAWHLFETPPHKVLDLGCGTGTWILDAAKSWKDTHFVGLDIVPLYPNLEEIDPILAWRVTWIEANFLERLPFADGEFGFVQVRRIARGVPEDKWDSLLEEISRVLEPGGALQISEEDLTFPGVRYQLPVKKGDEPTTTSPDNIPSTASSELPRPRAPTPSSSTMSEEHDIPLSTLSSMFHGTDWSSAASQTDLSVIIPEEPPINPYDHSLLEFIYNEMHAARFINLSPLSLLSNMLPLYFQGVRSHAPLMVMFPPLPHESCDVGVAPPQPEDSAHRLTKADIIASQEEATEERQKSLVSTETIAAQVIKLDIARIRPSPDGKSPFVAVAQLVTGTAKYVSVDMTRYTAYAPRSVFHPNQFQRKGPPPPEAKGPAKGAATPRRATTGSSSETARTSARDMSRANKERLPITAIRFDARTLNLHLSLRVQEVLGCAEAMWDVVEAYQERACLERPQSSRAPSMTSSHMSSDGSSSTSSRPAHHATRNPKWKDLLALRRFEFDALLRRFKFDMEDYLGFGAVLEDRLGWRPVPASRSEERQEFDTICAAWADYQEVLARASGSYDKGGIPRSSTHSLPHSSTSLDLGSSRGEGQDTLRGPKTGGPTVLQNARGSEGARESQGEPIFNRGPALTLRRNWHGAGAREPSNKDDIKEAEHGHDDGTVAWVLRRASRWEVTK</sequence>
<keyword evidence="4" id="KW-1185">Reference proteome</keyword>
<dbReference type="CDD" id="cd02440">
    <property type="entry name" value="AdoMet_MTases"/>
    <property type="match status" value="1"/>
</dbReference>
<feature type="compositionally biased region" description="Basic and acidic residues" evidence="1">
    <location>
        <begin position="785"/>
        <end position="796"/>
    </location>
</feature>
<feature type="compositionally biased region" description="Polar residues" evidence="1">
    <location>
        <begin position="277"/>
        <end position="291"/>
    </location>
</feature>
<dbReference type="OrthoDB" id="2013972at2759"/>
<dbReference type="InParanoid" id="S8DMY0"/>
<dbReference type="STRING" id="743788.S8DMY0"/>
<feature type="compositionally biased region" description="Low complexity" evidence="1">
    <location>
        <begin position="513"/>
        <end position="522"/>
    </location>
</feature>
<accession>S8DMY0</accession>
<feature type="region of interest" description="Disordered" evidence="1">
    <location>
        <begin position="705"/>
        <end position="796"/>
    </location>
</feature>
<dbReference type="PANTHER" id="PTHR43591">
    <property type="entry name" value="METHYLTRANSFERASE"/>
    <property type="match status" value="1"/>
</dbReference>
<proteinExistence type="predicted"/>
<feature type="compositionally biased region" description="Basic and acidic residues" evidence="1">
    <location>
        <begin position="53"/>
        <end position="71"/>
    </location>
</feature>
<name>S8DMY0_FOMSC</name>
<dbReference type="Pfam" id="PF13649">
    <property type="entry name" value="Methyltransf_25"/>
    <property type="match status" value="1"/>
</dbReference>
<dbReference type="Gene3D" id="3.40.50.150">
    <property type="entry name" value="Vaccinia Virus protein VP39"/>
    <property type="match status" value="1"/>
</dbReference>
<evidence type="ECO:0000259" key="2">
    <source>
        <dbReference type="Pfam" id="PF13649"/>
    </source>
</evidence>
<feature type="region of interest" description="Disordered" evidence="1">
    <location>
        <begin position="42"/>
        <end position="76"/>
    </location>
</feature>
<dbReference type="InterPro" id="IPR029063">
    <property type="entry name" value="SAM-dependent_MTases_sf"/>
</dbReference>
<feature type="compositionally biased region" description="Polar residues" evidence="1">
    <location>
        <begin position="524"/>
        <end position="536"/>
    </location>
</feature>
<evidence type="ECO:0000313" key="3">
    <source>
        <dbReference type="EMBL" id="EPS94736.1"/>
    </source>
</evidence>
<dbReference type="EMBL" id="KE504224">
    <property type="protein sequence ID" value="EPS94736.1"/>
    <property type="molecule type" value="Genomic_DNA"/>
</dbReference>
<gene>
    <name evidence="3" type="ORF">FOMPIDRAFT_101794</name>
</gene>
<protein>
    <recommendedName>
        <fullName evidence="2">Methyltransferase domain-containing protein</fullName>
    </recommendedName>
</protein>
<dbReference type="SUPFAM" id="SSF53335">
    <property type="entry name" value="S-adenosyl-L-methionine-dependent methyltransferases"/>
    <property type="match status" value="1"/>
</dbReference>
<evidence type="ECO:0000256" key="1">
    <source>
        <dbReference type="SAM" id="MobiDB-lite"/>
    </source>
</evidence>
<dbReference type="eggNOG" id="ENOG502S6MC">
    <property type="taxonomic scope" value="Eukaryota"/>
</dbReference>
<dbReference type="InterPro" id="IPR041698">
    <property type="entry name" value="Methyltransf_25"/>
</dbReference>
<feature type="compositionally biased region" description="Low complexity" evidence="1">
    <location>
        <begin position="597"/>
        <end position="619"/>
    </location>
</feature>
<feature type="domain" description="Methyltransferase" evidence="2">
    <location>
        <begin position="155"/>
        <end position="251"/>
    </location>
</feature>
<feature type="region of interest" description="Disordered" evidence="1">
    <location>
        <begin position="270"/>
        <end position="310"/>
    </location>
</feature>
<organism evidence="3 4">
    <name type="scientific">Fomitopsis schrenkii</name>
    <name type="common">Brown rot fungus</name>
    <dbReference type="NCBI Taxonomy" id="2126942"/>
    <lineage>
        <taxon>Eukaryota</taxon>
        <taxon>Fungi</taxon>
        <taxon>Dikarya</taxon>
        <taxon>Basidiomycota</taxon>
        <taxon>Agaricomycotina</taxon>
        <taxon>Agaricomycetes</taxon>
        <taxon>Polyporales</taxon>
        <taxon>Fomitopsis</taxon>
    </lineage>
</organism>
<feature type="region of interest" description="Disordered" evidence="1">
    <location>
        <begin position="1"/>
        <end position="24"/>
    </location>
</feature>
<feature type="region of interest" description="Disordered" evidence="1">
    <location>
        <begin position="498"/>
        <end position="544"/>
    </location>
</feature>
<dbReference type="GO" id="GO:0008168">
    <property type="term" value="F:methyltransferase activity"/>
    <property type="evidence" value="ECO:0007669"/>
    <property type="project" value="TreeGrafter"/>
</dbReference>
<feature type="compositionally biased region" description="Low complexity" evidence="1">
    <location>
        <begin position="709"/>
        <end position="723"/>
    </location>
</feature>
<dbReference type="PANTHER" id="PTHR43591:SF24">
    <property type="entry name" value="2-METHOXY-6-POLYPRENYL-1,4-BENZOQUINOL METHYLASE, MITOCHONDRIAL"/>
    <property type="match status" value="1"/>
</dbReference>
<dbReference type="Proteomes" id="UP000015241">
    <property type="component" value="Unassembled WGS sequence"/>
</dbReference>
<reference evidence="3 4" key="1">
    <citation type="journal article" date="2012" name="Science">
        <title>The Paleozoic origin of enzymatic lignin decomposition reconstructed from 31 fungal genomes.</title>
        <authorList>
            <person name="Floudas D."/>
            <person name="Binder M."/>
            <person name="Riley R."/>
            <person name="Barry K."/>
            <person name="Blanchette R.A."/>
            <person name="Henrissat B."/>
            <person name="Martinez A.T."/>
            <person name="Otillar R."/>
            <person name="Spatafora J.W."/>
            <person name="Yadav J.S."/>
            <person name="Aerts A."/>
            <person name="Benoit I."/>
            <person name="Boyd A."/>
            <person name="Carlson A."/>
            <person name="Copeland A."/>
            <person name="Coutinho P.M."/>
            <person name="de Vries R.P."/>
            <person name="Ferreira P."/>
            <person name="Findley K."/>
            <person name="Foster B."/>
            <person name="Gaskell J."/>
            <person name="Glotzer D."/>
            <person name="Gorecki P."/>
            <person name="Heitman J."/>
            <person name="Hesse C."/>
            <person name="Hori C."/>
            <person name="Igarashi K."/>
            <person name="Jurgens J.A."/>
            <person name="Kallen N."/>
            <person name="Kersten P."/>
            <person name="Kohler A."/>
            <person name="Kuees U."/>
            <person name="Kumar T.K.A."/>
            <person name="Kuo A."/>
            <person name="LaButti K."/>
            <person name="Larrondo L.F."/>
            <person name="Lindquist E."/>
            <person name="Ling A."/>
            <person name="Lombard V."/>
            <person name="Lucas S."/>
            <person name="Lundell T."/>
            <person name="Martin R."/>
            <person name="McLaughlin D.J."/>
            <person name="Morgenstern I."/>
            <person name="Morin E."/>
            <person name="Murat C."/>
            <person name="Nagy L.G."/>
            <person name="Nolan M."/>
            <person name="Ohm R.A."/>
            <person name="Patyshakuliyeva A."/>
            <person name="Rokas A."/>
            <person name="Ruiz-Duenas F.J."/>
            <person name="Sabat G."/>
            <person name="Salamov A."/>
            <person name="Samejima M."/>
            <person name="Schmutz J."/>
            <person name="Slot J.C."/>
            <person name="St John F."/>
            <person name="Stenlid J."/>
            <person name="Sun H."/>
            <person name="Sun S."/>
            <person name="Syed K."/>
            <person name="Tsang A."/>
            <person name="Wiebenga A."/>
            <person name="Young D."/>
            <person name="Pisabarro A."/>
            <person name="Eastwood D.C."/>
            <person name="Martin F."/>
            <person name="Cullen D."/>
            <person name="Grigoriev I.V."/>
            <person name="Hibbett D.S."/>
        </authorList>
    </citation>
    <scope>NUCLEOTIDE SEQUENCE</scope>
    <source>
        <strain evidence="4">FP-58527</strain>
    </source>
</reference>
<dbReference type="HOGENOM" id="CLU_022083_0_0_1"/>
<feature type="region of interest" description="Disordered" evidence="1">
    <location>
        <begin position="594"/>
        <end position="625"/>
    </location>
</feature>